<dbReference type="CDD" id="cd04606">
    <property type="entry name" value="CBS_pair_Mg_transporter"/>
    <property type="match status" value="1"/>
</dbReference>
<dbReference type="InterPro" id="IPR006668">
    <property type="entry name" value="Mg_transptr_MgtE_intracell_dom"/>
</dbReference>
<reference evidence="11 12" key="1">
    <citation type="submission" date="2016-11" db="EMBL/GenBank/DDBJ databases">
        <authorList>
            <person name="Jaros S."/>
            <person name="Januszkiewicz K."/>
            <person name="Wedrychowicz H."/>
        </authorList>
    </citation>
    <scope>NUCLEOTIDE SEQUENCE [LARGE SCALE GENOMIC DNA]</scope>
    <source>
        <strain evidence="11 12">DSM 14828</strain>
    </source>
</reference>
<evidence type="ECO:0000313" key="11">
    <source>
        <dbReference type="EMBL" id="SHE94780.1"/>
    </source>
</evidence>
<dbReference type="SMART" id="SM00924">
    <property type="entry name" value="MgtE_N"/>
    <property type="match status" value="1"/>
</dbReference>
<dbReference type="InterPro" id="IPR006669">
    <property type="entry name" value="MgtE_transporter"/>
</dbReference>
<keyword evidence="9" id="KW-1003">Cell membrane</keyword>
<dbReference type="Proteomes" id="UP000184251">
    <property type="component" value="Unassembled WGS sequence"/>
</dbReference>
<name>A0A1M4XMY4_9FIRM</name>
<dbReference type="SUPFAM" id="SSF158791">
    <property type="entry name" value="MgtE N-terminal domain-like"/>
    <property type="match status" value="1"/>
</dbReference>
<accession>A0A1M4XMY4</accession>
<evidence type="ECO:0000256" key="7">
    <source>
        <dbReference type="ARBA" id="ARBA00023136"/>
    </source>
</evidence>
<dbReference type="PANTHER" id="PTHR43773:SF1">
    <property type="entry name" value="MAGNESIUM TRANSPORTER MGTE"/>
    <property type="match status" value="1"/>
</dbReference>
<keyword evidence="6 9" id="KW-1133">Transmembrane helix</keyword>
<dbReference type="Pfam" id="PF03448">
    <property type="entry name" value="MgtE_N"/>
    <property type="match status" value="1"/>
</dbReference>
<sequence>MKKLLELLKEKKFKDLRIHISTLHAPDIAEAMAEVSQKESLLIFRLLPKDLAVEVFSHMEPSYQVEFSQLINEDELKELVNELNFDDKIDYLEEIPANLVKKILQNTPENERRLINQFLNYPEYSAGSIMTIEFVDLKKRMTVREAINRIRKIGVDKETIYTCYVTDNERKLEGIISLKELILSSEDSKVEAIMNKEFISVETHDNQEDVADKFLKYDLLAMPVVDSENRLVGIITVDDIMDVMEEETTKDFHMMAGMQISEESYLESTVAGLFKKRFPWLAVLMISATFTSAIMEHYQALIASMAILSANIPMLMGTSGNAGAQASTLMVRSIAVGDVEFRDLFSIIWKELRVSFLIGLSLAFLNFIRMYIIGNYTFLLSFVVSLTLIATITLAKLIGSALPMFAKRIGLDPAIMANPMISTILDALVLITYFTITSLFFHF</sequence>
<dbReference type="GO" id="GO:0046872">
    <property type="term" value="F:metal ion binding"/>
    <property type="evidence" value="ECO:0007669"/>
    <property type="project" value="UniProtKB-KW"/>
</dbReference>
<dbReference type="GO" id="GO:0005886">
    <property type="term" value="C:plasma membrane"/>
    <property type="evidence" value="ECO:0007669"/>
    <property type="project" value="UniProtKB-SubCell"/>
</dbReference>
<proteinExistence type="inferred from homology"/>
<evidence type="ECO:0000256" key="9">
    <source>
        <dbReference type="RuleBase" id="RU362011"/>
    </source>
</evidence>
<comment type="caution">
    <text evidence="9">Lacks conserved residue(s) required for the propagation of feature annotation.</text>
</comment>
<evidence type="ECO:0000256" key="1">
    <source>
        <dbReference type="ARBA" id="ARBA00004141"/>
    </source>
</evidence>
<dbReference type="AlphaFoldDB" id="A0A1M4XMY4"/>
<dbReference type="SUPFAM" id="SSF54631">
    <property type="entry name" value="CBS-domain pair"/>
    <property type="match status" value="1"/>
</dbReference>
<evidence type="ECO:0000259" key="10">
    <source>
        <dbReference type="PROSITE" id="PS51371"/>
    </source>
</evidence>
<dbReference type="Pfam" id="PF01769">
    <property type="entry name" value="MgtE"/>
    <property type="match status" value="1"/>
</dbReference>
<dbReference type="EMBL" id="FQTU01000010">
    <property type="protein sequence ID" value="SHE94780.1"/>
    <property type="molecule type" value="Genomic_DNA"/>
</dbReference>
<evidence type="ECO:0000256" key="6">
    <source>
        <dbReference type="ARBA" id="ARBA00022989"/>
    </source>
</evidence>
<feature type="transmembrane region" description="Helical" evidence="9">
    <location>
        <begin position="420"/>
        <end position="441"/>
    </location>
</feature>
<dbReference type="PROSITE" id="PS51371">
    <property type="entry name" value="CBS"/>
    <property type="match status" value="2"/>
</dbReference>
<dbReference type="InterPro" id="IPR000644">
    <property type="entry name" value="CBS_dom"/>
</dbReference>
<organism evidence="11 12">
    <name type="scientific">Alkalibacter saccharofermentans DSM 14828</name>
    <dbReference type="NCBI Taxonomy" id="1120975"/>
    <lineage>
        <taxon>Bacteria</taxon>
        <taxon>Bacillati</taxon>
        <taxon>Bacillota</taxon>
        <taxon>Clostridia</taxon>
        <taxon>Eubacteriales</taxon>
        <taxon>Eubacteriaceae</taxon>
        <taxon>Alkalibacter</taxon>
    </lineage>
</organism>
<dbReference type="InterPro" id="IPR036739">
    <property type="entry name" value="SLC41_membr_dom_sf"/>
</dbReference>
<feature type="domain" description="CBS" evidence="10">
    <location>
        <begin position="130"/>
        <end position="191"/>
    </location>
</feature>
<keyword evidence="3 9" id="KW-0813">Transport</keyword>
<keyword evidence="7 9" id="KW-0472">Membrane</keyword>
<keyword evidence="12" id="KW-1185">Reference proteome</keyword>
<evidence type="ECO:0000256" key="3">
    <source>
        <dbReference type="ARBA" id="ARBA00022448"/>
    </source>
</evidence>
<dbReference type="SMART" id="SM00116">
    <property type="entry name" value="CBS"/>
    <property type="match status" value="2"/>
</dbReference>
<dbReference type="OrthoDB" id="9790355at2"/>
<evidence type="ECO:0000256" key="8">
    <source>
        <dbReference type="PROSITE-ProRule" id="PRU00703"/>
    </source>
</evidence>
<feature type="transmembrane region" description="Helical" evidence="9">
    <location>
        <begin position="378"/>
        <end position="399"/>
    </location>
</feature>
<keyword evidence="5 9" id="KW-0460">Magnesium</keyword>
<feature type="domain" description="CBS" evidence="10">
    <location>
        <begin position="194"/>
        <end position="252"/>
    </location>
</feature>
<dbReference type="Gene3D" id="3.10.580.10">
    <property type="entry name" value="CBS-domain"/>
    <property type="match status" value="1"/>
</dbReference>
<dbReference type="InterPro" id="IPR038076">
    <property type="entry name" value="MgtE_N_sf"/>
</dbReference>
<dbReference type="Gene3D" id="1.10.357.20">
    <property type="entry name" value="SLC41 divalent cation transporters, integral membrane domain"/>
    <property type="match status" value="1"/>
</dbReference>
<comment type="function">
    <text evidence="9">Acts as a magnesium transporter.</text>
</comment>
<keyword evidence="4 9" id="KW-0812">Transmembrane</keyword>
<evidence type="ECO:0000313" key="12">
    <source>
        <dbReference type="Proteomes" id="UP000184251"/>
    </source>
</evidence>
<dbReference type="SUPFAM" id="SSF161093">
    <property type="entry name" value="MgtE membrane domain-like"/>
    <property type="match status" value="1"/>
</dbReference>
<dbReference type="Pfam" id="PF00571">
    <property type="entry name" value="CBS"/>
    <property type="match status" value="2"/>
</dbReference>
<comment type="subcellular location">
    <subcellularLocation>
        <location evidence="9">Cell membrane</location>
        <topology evidence="9">Multi-pass membrane protein</topology>
    </subcellularLocation>
    <subcellularLocation>
        <location evidence="1">Membrane</location>
        <topology evidence="1">Multi-pass membrane protein</topology>
    </subcellularLocation>
</comment>
<dbReference type="RefSeq" id="WP_073270769.1">
    <property type="nucleotide sequence ID" value="NZ_FQTU01000010.1"/>
</dbReference>
<dbReference type="STRING" id="1120975.SAMN02746064_01543"/>
<protein>
    <recommendedName>
        <fullName evidence="9">Magnesium transporter MgtE</fullName>
    </recommendedName>
</protein>
<comment type="similarity">
    <text evidence="2 9">Belongs to the SLC41A transporter family.</text>
</comment>
<keyword evidence="9" id="KW-0479">Metal-binding</keyword>
<dbReference type="PANTHER" id="PTHR43773">
    <property type="entry name" value="MAGNESIUM TRANSPORTER MGTE"/>
    <property type="match status" value="1"/>
</dbReference>
<evidence type="ECO:0000256" key="4">
    <source>
        <dbReference type="ARBA" id="ARBA00022692"/>
    </source>
</evidence>
<gene>
    <name evidence="11" type="ORF">SAMN02746064_01543</name>
</gene>
<dbReference type="Gene3D" id="1.25.60.10">
    <property type="entry name" value="MgtE N-terminal domain-like"/>
    <property type="match status" value="1"/>
</dbReference>
<dbReference type="NCBIfam" id="TIGR00400">
    <property type="entry name" value="mgtE"/>
    <property type="match status" value="1"/>
</dbReference>
<evidence type="ECO:0000256" key="2">
    <source>
        <dbReference type="ARBA" id="ARBA00009749"/>
    </source>
</evidence>
<feature type="transmembrane region" description="Helical" evidence="9">
    <location>
        <begin position="352"/>
        <end position="372"/>
    </location>
</feature>
<keyword evidence="8" id="KW-0129">CBS domain</keyword>
<comment type="subunit">
    <text evidence="9">Homodimer.</text>
</comment>
<dbReference type="InterPro" id="IPR006667">
    <property type="entry name" value="SLC41_membr_dom"/>
</dbReference>
<evidence type="ECO:0000256" key="5">
    <source>
        <dbReference type="ARBA" id="ARBA00022842"/>
    </source>
</evidence>
<dbReference type="GO" id="GO:0015095">
    <property type="term" value="F:magnesium ion transmembrane transporter activity"/>
    <property type="evidence" value="ECO:0007669"/>
    <property type="project" value="UniProtKB-UniRule"/>
</dbReference>
<dbReference type="InterPro" id="IPR046342">
    <property type="entry name" value="CBS_dom_sf"/>
</dbReference>